<dbReference type="RefSeq" id="WP_344669003.1">
    <property type="nucleotide sequence ID" value="NZ_BAAAQN010000042.1"/>
</dbReference>
<evidence type="ECO:0008006" key="3">
    <source>
        <dbReference type="Google" id="ProtNLM"/>
    </source>
</evidence>
<reference evidence="1 2" key="1">
    <citation type="journal article" date="2019" name="Int. J. Syst. Evol. Microbiol.">
        <title>The Global Catalogue of Microorganisms (GCM) 10K type strain sequencing project: providing services to taxonomists for standard genome sequencing and annotation.</title>
        <authorList>
            <consortium name="The Broad Institute Genomics Platform"/>
            <consortium name="The Broad Institute Genome Sequencing Center for Infectious Disease"/>
            <person name="Wu L."/>
            <person name="Ma J."/>
        </authorList>
    </citation>
    <scope>NUCLEOTIDE SEQUENCE [LARGE SCALE GENOMIC DNA]</scope>
    <source>
        <strain evidence="1 2">JCM 16014</strain>
    </source>
</reference>
<sequence>MTVPAKTPEPAPARRPIPMVRISTVALLGLVAAVTIPAAAATVALSGSLDAKQQTVPIQQTGPVSKVVIDTADGSVTVIGDPTMSGVSGQADLQWHSFTQAPLRLDQKFENGVLMLSRSCLKADCGGATITVRVPPSVAVDATTSNSGVSVTGVNGGVKVVTSNAGIDVKDLGNGDVDLHTSNGGVDARFAGAPKTILIETSNAHVKVVTDGRTPYYDEVHTSNGQPDLENVIDRYTSNTIRVFTSNEDVEIR</sequence>
<evidence type="ECO:0000313" key="2">
    <source>
        <dbReference type="Proteomes" id="UP001500751"/>
    </source>
</evidence>
<name>A0ABN2V0Q2_9ACTN</name>
<accession>A0ABN2V0Q2</accession>
<keyword evidence="2" id="KW-1185">Reference proteome</keyword>
<comment type="caution">
    <text evidence="1">The sequence shown here is derived from an EMBL/GenBank/DDBJ whole genome shotgun (WGS) entry which is preliminary data.</text>
</comment>
<gene>
    <name evidence="1" type="ORF">GCM10009839_59700</name>
</gene>
<evidence type="ECO:0000313" key="1">
    <source>
        <dbReference type="EMBL" id="GAA2047011.1"/>
    </source>
</evidence>
<proteinExistence type="predicted"/>
<protein>
    <recommendedName>
        <fullName evidence="3">Adhesin domain-containing protein</fullName>
    </recommendedName>
</protein>
<dbReference type="EMBL" id="BAAAQN010000042">
    <property type="protein sequence ID" value="GAA2047011.1"/>
    <property type="molecule type" value="Genomic_DNA"/>
</dbReference>
<organism evidence="1 2">
    <name type="scientific">Catenulispora yoronensis</name>
    <dbReference type="NCBI Taxonomy" id="450799"/>
    <lineage>
        <taxon>Bacteria</taxon>
        <taxon>Bacillati</taxon>
        <taxon>Actinomycetota</taxon>
        <taxon>Actinomycetes</taxon>
        <taxon>Catenulisporales</taxon>
        <taxon>Catenulisporaceae</taxon>
        <taxon>Catenulispora</taxon>
    </lineage>
</organism>
<dbReference type="Proteomes" id="UP001500751">
    <property type="component" value="Unassembled WGS sequence"/>
</dbReference>